<accession>A0A0U5GSN3</accession>
<dbReference type="Gene3D" id="3.40.1000.10">
    <property type="entry name" value="Mog1/PsbP, alpha/beta/alpha sandwich"/>
    <property type="match status" value="1"/>
</dbReference>
<organism evidence="2 3">
    <name type="scientific">Duffyella gerundensis</name>
    <dbReference type="NCBI Taxonomy" id="1619313"/>
    <lineage>
        <taxon>Bacteria</taxon>
        <taxon>Pseudomonadati</taxon>
        <taxon>Pseudomonadota</taxon>
        <taxon>Gammaproteobacteria</taxon>
        <taxon>Enterobacterales</taxon>
        <taxon>Erwiniaceae</taxon>
        <taxon>Duffyella</taxon>
    </lineage>
</organism>
<dbReference type="EMBL" id="LN907828">
    <property type="protein sequence ID" value="CUU25892.1"/>
    <property type="molecule type" value="Genomic_DNA"/>
</dbReference>
<evidence type="ECO:0000313" key="2">
    <source>
        <dbReference type="EMBL" id="CUU25892.1"/>
    </source>
</evidence>
<dbReference type="Proteomes" id="UP000059419">
    <property type="component" value="Plasmid pEM01"/>
</dbReference>
<sequence length="190" mass="20144">MKELTMKLRKSLTMMGALCLATALSGTAMMASAAEVQTKTEAAAPAQKLDLIGGKLAFTLKGYEAQPVPGGAPGTMYVNKQEKRVMIVGEEPIPAIARASSDADFLNGMKTIKDKQKQASPDYTVTSEKTEKVNGLDVYHIEATDSMGGKNVQQATLLAVANKKFTVIQVISGSKDKAGHEKAVNNILGK</sequence>
<evidence type="ECO:0000256" key="1">
    <source>
        <dbReference type="SAM" id="SignalP"/>
    </source>
</evidence>
<geneLocation type="plasmid" evidence="3">
    <name>pEM01</name>
</geneLocation>
<evidence type="ECO:0008006" key="4">
    <source>
        <dbReference type="Google" id="ProtNLM"/>
    </source>
</evidence>
<name>A0A0U5GSN3_9GAMM</name>
<keyword evidence="1" id="KW-0732">Signal</keyword>
<protein>
    <recommendedName>
        <fullName evidence="4">Secreted protein</fullName>
    </recommendedName>
</protein>
<dbReference type="AlphaFoldDB" id="A0A0U5GSN3"/>
<proteinExistence type="predicted"/>
<feature type="chain" id="PRO_5006858174" description="Secreted protein" evidence="1">
    <location>
        <begin position="34"/>
        <end position="190"/>
    </location>
</feature>
<reference evidence="3" key="1">
    <citation type="submission" date="2015-11" db="EMBL/GenBank/DDBJ databases">
        <authorList>
            <person name="Blom J."/>
        </authorList>
    </citation>
    <scope>NUCLEOTIDE SEQUENCE [LARGE SCALE GENOMIC DNA]</scope>
    <source>
        <plasmid evidence="3">pEM01</plasmid>
    </source>
</reference>
<evidence type="ECO:0000313" key="3">
    <source>
        <dbReference type="Proteomes" id="UP000059419"/>
    </source>
</evidence>
<feature type="signal peptide" evidence="1">
    <location>
        <begin position="1"/>
        <end position="33"/>
    </location>
</feature>
<dbReference type="PATRIC" id="fig|1619313.3.peg.3794"/>
<keyword evidence="3" id="KW-1185">Reference proteome</keyword>
<gene>
    <name evidence="2" type="ORF">EM595_p0192</name>
</gene>
<dbReference type="KEGG" id="ege:EM595_p0192"/>